<reference evidence="1" key="1">
    <citation type="submission" date="2020-03" db="EMBL/GenBank/DDBJ databases">
        <title>The deep terrestrial virosphere.</title>
        <authorList>
            <person name="Holmfeldt K."/>
            <person name="Nilsson E."/>
            <person name="Simone D."/>
            <person name="Lopez-Fernandez M."/>
            <person name="Wu X."/>
            <person name="de Brujin I."/>
            <person name="Lundin D."/>
            <person name="Andersson A."/>
            <person name="Bertilsson S."/>
            <person name="Dopson M."/>
        </authorList>
    </citation>
    <scope>NUCLEOTIDE SEQUENCE</scope>
    <source>
        <strain evidence="2">MM415A01302</strain>
        <strain evidence="3">MM415B02555</strain>
        <strain evidence="1">TM448A06478</strain>
        <strain evidence="4">TM448B07633</strain>
    </source>
</reference>
<organism evidence="1">
    <name type="scientific">viral metagenome</name>
    <dbReference type="NCBI Taxonomy" id="1070528"/>
    <lineage>
        <taxon>unclassified sequences</taxon>
        <taxon>metagenomes</taxon>
        <taxon>organismal metagenomes</taxon>
    </lineage>
</organism>
<dbReference type="EMBL" id="MT145173">
    <property type="protein sequence ID" value="QJI04368.1"/>
    <property type="molecule type" value="Genomic_DNA"/>
</dbReference>
<evidence type="ECO:0000313" key="4">
    <source>
        <dbReference type="EMBL" id="QJI04368.1"/>
    </source>
</evidence>
<evidence type="ECO:0000313" key="1">
    <source>
        <dbReference type="EMBL" id="QJA55010.1"/>
    </source>
</evidence>
<evidence type="ECO:0000313" key="2">
    <source>
        <dbReference type="EMBL" id="QJA77435.1"/>
    </source>
</evidence>
<dbReference type="EMBL" id="MT142845">
    <property type="protein sequence ID" value="QJA89429.1"/>
    <property type="molecule type" value="Genomic_DNA"/>
</dbReference>
<name>A0A6H2A6E3_9ZZZZ</name>
<proteinExistence type="predicted"/>
<gene>
    <name evidence="2" type="ORF">MM415A01302_0010</name>
    <name evidence="3" type="ORF">MM415B02555_0006</name>
    <name evidence="1" type="ORF">TM448A06478_0002</name>
    <name evidence="4" type="ORF">TM448B07633_0008</name>
</gene>
<dbReference type="EMBL" id="MT144559">
    <property type="protein sequence ID" value="QJA55010.1"/>
    <property type="molecule type" value="Genomic_DNA"/>
</dbReference>
<dbReference type="EMBL" id="MT142283">
    <property type="protein sequence ID" value="QJA77435.1"/>
    <property type="molecule type" value="Genomic_DNA"/>
</dbReference>
<evidence type="ECO:0000313" key="3">
    <source>
        <dbReference type="EMBL" id="QJA89429.1"/>
    </source>
</evidence>
<protein>
    <submittedName>
        <fullName evidence="1">Uncharacterized protein</fullName>
    </submittedName>
</protein>
<dbReference type="AlphaFoldDB" id="A0A6H2A6E3"/>
<sequence>MLEIKKDDCEFCADYDWCDDYEETMGWGCTRPKGHEGAHVACGITYHEIHTWPQTVPVEETPV</sequence>
<accession>A0A6H2A6E3</accession>